<reference evidence="5" key="2">
    <citation type="submission" date="2018-04" db="EMBL/GenBank/DDBJ databases">
        <authorList>
            <person name="Illikoud N."/>
        </authorList>
    </citation>
    <scope>NUCLEOTIDE SEQUENCE [LARGE SCALE GENOMIC DNA]</scope>
</reference>
<proteinExistence type="predicted"/>
<dbReference type="AlphaFoldDB" id="A0A1D2K021"/>
<evidence type="ECO:0000313" key="2">
    <source>
        <dbReference type="EMBL" id="ATF26577.1"/>
    </source>
</evidence>
<keyword evidence="1" id="KW-0812">Transmembrane</keyword>
<sequence length="77" mass="9305">MLDLLMLIIIMILTGFGIFFSHIPVFPDSLLYVLWGIMLFYIFIRIFFGKFFRNREVTIVLFTLLWLIVSFFIAWFI</sequence>
<gene>
    <name evidence="3" type="ORF">BTBSAS_10293</name>
    <name evidence="2" type="ORF">CNY62_09330</name>
</gene>
<dbReference type="KEGG" id="bths:CNY62_09330"/>
<accession>A0A1D2K021</accession>
<evidence type="ECO:0000313" key="5">
    <source>
        <dbReference type="Proteomes" id="UP000270190"/>
    </source>
</evidence>
<evidence type="ECO:0000313" key="4">
    <source>
        <dbReference type="Proteomes" id="UP000243591"/>
    </source>
</evidence>
<keyword evidence="1" id="KW-1133">Transmembrane helix</keyword>
<dbReference type="Proteomes" id="UP000243591">
    <property type="component" value="Chromosome"/>
</dbReference>
<organism evidence="2 4">
    <name type="scientific">Brochothrix thermosphacta</name>
    <name type="common">Microbacterium thermosphactum</name>
    <dbReference type="NCBI Taxonomy" id="2756"/>
    <lineage>
        <taxon>Bacteria</taxon>
        <taxon>Bacillati</taxon>
        <taxon>Bacillota</taxon>
        <taxon>Bacilli</taxon>
        <taxon>Bacillales</taxon>
        <taxon>Listeriaceae</taxon>
        <taxon>Brochothrix</taxon>
    </lineage>
</organism>
<evidence type="ECO:0000256" key="1">
    <source>
        <dbReference type="SAM" id="Phobius"/>
    </source>
</evidence>
<dbReference type="STRING" id="2756.BFR44_08070"/>
<dbReference type="EMBL" id="CP023483">
    <property type="protein sequence ID" value="ATF26577.1"/>
    <property type="molecule type" value="Genomic_DNA"/>
</dbReference>
<reference evidence="3" key="3">
    <citation type="submission" date="2018-04" db="EMBL/GenBank/DDBJ databases">
        <authorList>
            <person name="Go L.Y."/>
            <person name="Mitchell J.A."/>
        </authorList>
    </citation>
    <scope>NUCLEOTIDE SEQUENCE</scope>
    <source>
        <strain evidence="3">BSAS1 3</strain>
    </source>
</reference>
<keyword evidence="4" id="KW-1185">Reference proteome</keyword>
<reference evidence="2 4" key="1">
    <citation type="submission" date="2017-09" db="EMBL/GenBank/DDBJ databases">
        <title>Complete Genome Sequences of Two Strains of the Meat Spoilage Bacterium Brochothrix thermosphacta Isolated from Ground Chicken.</title>
        <authorList>
            <person name="Paoli G.C."/>
            <person name="Wijey C."/>
            <person name="Chen C.-Y."/>
            <person name="Nguyen L."/>
            <person name="Yan X."/>
            <person name="Irwin P.L."/>
        </authorList>
    </citation>
    <scope>NUCLEOTIDE SEQUENCE [LARGE SCALE GENOMIC DNA]</scope>
    <source>
        <strain evidence="2 4">BI</strain>
    </source>
</reference>
<keyword evidence="1" id="KW-0472">Membrane</keyword>
<dbReference type="RefSeq" id="WP_029090558.1">
    <property type="nucleotide sequence ID" value="NZ_CBCPHX010000002.1"/>
</dbReference>
<name>A0A1D2K021_BROTH</name>
<protein>
    <submittedName>
        <fullName evidence="2">Uncharacterized protein</fullName>
    </submittedName>
</protein>
<feature type="transmembrane region" description="Helical" evidence="1">
    <location>
        <begin position="29"/>
        <end position="48"/>
    </location>
</feature>
<dbReference type="EMBL" id="OUNC01000001">
    <property type="protein sequence ID" value="SPP26145.1"/>
    <property type="molecule type" value="Genomic_DNA"/>
</dbReference>
<feature type="transmembrane region" description="Helical" evidence="1">
    <location>
        <begin position="57"/>
        <end position="76"/>
    </location>
</feature>
<dbReference type="Proteomes" id="UP000270190">
    <property type="component" value="Unassembled WGS sequence"/>
</dbReference>
<evidence type="ECO:0000313" key="3">
    <source>
        <dbReference type="EMBL" id="SPP26145.1"/>
    </source>
</evidence>
<feature type="transmembrane region" description="Helical" evidence="1">
    <location>
        <begin position="5"/>
        <end position="23"/>
    </location>
</feature>